<dbReference type="Gene3D" id="3.30.470.20">
    <property type="entry name" value="ATP-grasp fold, B domain"/>
    <property type="match status" value="1"/>
</dbReference>
<dbReference type="PROSITE" id="PS50975">
    <property type="entry name" value="ATP_GRASP"/>
    <property type="match status" value="1"/>
</dbReference>
<evidence type="ECO:0000256" key="4">
    <source>
        <dbReference type="PROSITE-ProRule" id="PRU00409"/>
    </source>
</evidence>
<dbReference type="AlphaFoldDB" id="A0A8H4UNK7"/>
<dbReference type="SMART" id="SM01209">
    <property type="entry name" value="GARS_A"/>
    <property type="match status" value="1"/>
</dbReference>
<gene>
    <name evidence="6" type="ORF">FZEAL_3463</name>
</gene>
<proteinExistence type="predicted"/>
<dbReference type="SUPFAM" id="SSF56059">
    <property type="entry name" value="Glutathione synthetase ATP-binding domain-like"/>
    <property type="match status" value="1"/>
</dbReference>
<dbReference type="InterPro" id="IPR013815">
    <property type="entry name" value="ATP_grasp_subdomain_1"/>
</dbReference>
<dbReference type="InterPro" id="IPR011761">
    <property type="entry name" value="ATP-grasp"/>
</dbReference>
<dbReference type="InterPro" id="IPR020561">
    <property type="entry name" value="PRibGlycinamid_synth_ATP-grasp"/>
</dbReference>
<keyword evidence="3 4" id="KW-0067">ATP-binding</keyword>
<evidence type="ECO:0000256" key="3">
    <source>
        <dbReference type="ARBA" id="ARBA00022840"/>
    </source>
</evidence>
<dbReference type="Proteomes" id="UP000635477">
    <property type="component" value="Unassembled WGS sequence"/>
</dbReference>
<dbReference type="InterPro" id="IPR000115">
    <property type="entry name" value="PRibGlycinamide_synth"/>
</dbReference>
<comment type="caution">
    <text evidence="6">The sequence shown here is derived from an EMBL/GenBank/DDBJ whole genome shotgun (WGS) entry which is preliminary data.</text>
</comment>
<dbReference type="GO" id="GO:0009113">
    <property type="term" value="P:purine nucleobase biosynthetic process"/>
    <property type="evidence" value="ECO:0007669"/>
    <property type="project" value="InterPro"/>
</dbReference>
<keyword evidence="7" id="KW-1185">Reference proteome</keyword>
<evidence type="ECO:0000259" key="5">
    <source>
        <dbReference type="PROSITE" id="PS50975"/>
    </source>
</evidence>
<dbReference type="GO" id="GO:0005524">
    <property type="term" value="F:ATP binding"/>
    <property type="evidence" value="ECO:0007669"/>
    <property type="project" value="UniProtKB-UniRule"/>
</dbReference>
<evidence type="ECO:0000256" key="2">
    <source>
        <dbReference type="ARBA" id="ARBA00022741"/>
    </source>
</evidence>
<keyword evidence="2 4" id="KW-0547">Nucleotide-binding</keyword>
<dbReference type="PANTHER" id="PTHR43472">
    <property type="entry name" value="PHOSPHORIBOSYLAMINE--GLYCINE LIGASE"/>
    <property type="match status" value="1"/>
</dbReference>
<dbReference type="PROSITE" id="PS00184">
    <property type="entry name" value="GARS"/>
    <property type="match status" value="1"/>
</dbReference>
<protein>
    <recommendedName>
        <fullName evidence="5">ATP-grasp domain-containing protein</fullName>
    </recommendedName>
</protein>
<keyword evidence="1" id="KW-0436">Ligase</keyword>
<organism evidence="6 7">
    <name type="scientific">Fusarium zealandicum</name>
    <dbReference type="NCBI Taxonomy" id="1053134"/>
    <lineage>
        <taxon>Eukaryota</taxon>
        <taxon>Fungi</taxon>
        <taxon>Dikarya</taxon>
        <taxon>Ascomycota</taxon>
        <taxon>Pezizomycotina</taxon>
        <taxon>Sordariomycetes</taxon>
        <taxon>Hypocreomycetidae</taxon>
        <taxon>Hypocreales</taxon>
        <taxon>Nectriaceae</taxon>
        <taxon>Fusarium</taxon>
        <taxon>Fusarium staphyleae species complex</taxon>
    </lineage>
</organism>
<dbReference type="EMBL" id="JABEYC010000223">
    <property type="protein sequence ID" value="KAF4980528.1"/>
    <property type="molecule type" value="Genomic_DNA"/>
</dbReference>
<dbReference type="Pfam" id="PF01071">
    <property type="entry name" value="GARS_A"/>
    <property type="match status" value="1"/>
</dbReference>
<dbReference type="PANTHER" id="PTHR43472:SF1">
    <property type="entry name" value="PHOSPHORIBOSYLAMINE--GLYCINE LIGASE, CHLOROPLASTIC"/>
    <property type="match status" value="1"/>
</dbReference>
<accession>A0A8H4UNK7</accession>
<dbReference type="Gene3D" id="3.30.1490.20">
    <property type="entry name" value="ATP-grasp fold, A domain"/>
    <property type="match status" value="1"/>
</dbReference>
<evidence type="ECO:0000313" key="7">
    <source>
        <dbReference type="Proteomes" id="UP000635477"/>
    </source>
</evidence>
<evidence type="ECO:0000313" key="6">
    <source>
        <dbReference type="EMBL" id="KAF4980528.1"/>
    </source>
</evidence>
<name>A0A8H4UNK7_9HYPO</name>
<reference evidence="6" key="1">
    <citation type="journal article" date="2020" name="BMC Genomics">
        <title>Correction to: Identification and distribution of gene clusters required for synthesis of sphingolipid metabolism inhibitors in diverse species of the filamentous fungus Fusarium.</title>
        <authorList>
            <person name="Kim H.S."/>
            <person name="Lohmar J.M."/>
            <person name="Busman M."/>
            <person name="Brown D.W."/>
            <person name="Naumann T.A."/>
            <person name="Divon H.H."/>
            <person name="Lysoe E."/>
            <person name="Uhlig S."/>
            <person name="Proctor R.H."/>
        </authorList>
    </citation>
    <scope>NUCLEOTIDE SEQUENCE</scope>
    <source>
        <strain evidence="6">NRRL 22465</strain>
    </source>
</reference>
<dbReference type="OrthoDB" id="2018833at2759"/>
<feature type="domain" description="ATP-grasp" evidence="5">
    <location>
        <begin position="107"/>
        <end position="294"/>
    </location>
</feature>
<sequence>MTCSIIHAVIKRDAVRPDCTFHSLNPKAGGLNVDIAAAVIVEGYPMGSKVESSSVPCSWFILSRVERAYCPDILPVVVGPDDAIVDGIEGYFRGKGAEIEGSKTYAKDLMRKYGIPTADYRSFSRYDDARGYLDRLPGDSRVVIKVDGLAAGKGVFGIVGQSVVIEEYIEGEEISVLTFSDGKTFKSLPPGQDRKRIFDENQGPNTGGMGVYAPLPFVSPGQMEDIERDVVGPTLEGVGLQGRPFVGMLFTGVMLTAKGPRVLEYNARFGDPETQTMMMLLGPECDVACIMPACCTGKLPG</sequence>
<evidence type="ECO:0000256" key="1">
    <source>
        <dbReference type="ARBA" id="ARBA00022598"/>
    </source>
</evidence>
<dbReference type="GO" id="GO:0046872">
    <property type="term" value="F:metal ion binding"/>
    <property type="evidence" value="ECO:0007669"/>
    <property type="project" value="InterPro"/>
</dbReference>
<dbReference type="GO" id="GO:0004637">
    <property type="term" value="F:phosphoribosylamine-glycine ligase activity"/>
    <property type="evidence" value="ECO:0007669"/>
    <property type="project" value="InterPro"/>
</dbReference>
<reference evidence="6" key="2">
    <citation type="submission" date="2020-05" db="EMBL/GenBank/DDBJ databases">
        <authorList>
            <person name="Kim H.-S."/>
            <person name="Proctor R.H."/>
            <person name="Brown D.W."/>
        </authorList>
    </citation>
    <scope>NUCLEOTIDE SEQUENCE</scope>
    <source>
        <strain evidence="6">NRRL 22465</strain>
    </source>
</reference>
<dbReference type="InterPro" id="IPR020559">
    <property type="entry name" value="PRibGlycinamide_synth_CS"/>
</dbReference>